<dbReference type="KEGG" id="uma:UMAG_06097"/>
<dbReference type="GeneID" id="23565803"/>
<evidence type="ECO:0000256" key="2">
    <source>
        <dbReference type="SAM" id="Phobius"/>
    </source>
</evidence>
<feature type="region of interest" description="Disordered" evidence="1">
    <location>
        <begin position="478"/>
        <end position="533"/>
    </location>
</feature>
<accession>A0A0D1DTU3</accession>
<keyword evidence="2" id="KW-0472">Membrane</keyword>
<dbReference type="Proteomes" id="UP000000561">
    <property type="component" value="Chromosome 21"/>
</dbReference>
<dbReference type="EMBL" id="CM003160">
    <property type="protein sequence ID" value="KIS66005.1"/>
    <property type="molecule type" value="Genomic_DNA"/>
</dbReference>
<reference evidence="3 4" key="1">
    <citation type="journal article" date="2006" name="Nature">
        <title>Insights from the genome of the biotrophic fungal plant pathogen Ustilago maydis.</title>
        <authorList>
            <person name="Kamper J."/>
            <person name="Kahmann R."/>
            <person name="Bolker M."/>
            <person name="Ma L.J."/>
            <person name="Brefort T."/>
            <person name="Saville B.J."/>
            <person name="Banuett F."/>
            <person name="Kronstad J.W."/>
            <person name="Gold S.E."/>
            <person name="Muller O."/>
            <person name="Perlin M.H."/>
            <person name="Wosten H.A."/>
            <person name="de Vries R."/>
            <person name="Ruiz-Herrera J."/>
            <person name="Reynaga-Pena C.G."/>
            <person name="Snetselaar K."/>
            <person name="McCann M."/>
            <person name="Perez-Martin J."/>
            <person name="Feldbrugge M."/>
            <person name="Basse C.W."/>
            <person name="Steinberg G."/>
            <person name="Ibeas J.I."/>
            <person name="Holloman W."/>
            <person name="Guzman P."/>
            <person name="Farman M."/>
            <person name="Stajich J.E."/>
            <person name="Sentandreu R."/>
            <person name="Gonzalez-Prieto J.M."/>
            <person name="Kennell J.C."/>
            <person name="Molina L."/>
            <person name="Schirawski J."/>
            <person name="Mendoza-Mendoza A."/>
            <person name="Greilinger D."/>
            <person name="Munch K."/>
            <person name="Rossel N."/>
            <person name="Scherer M."/>
            <person name="Vranes M."/>
            <person name="Ladendorf O."/>
            <person name="Vincon V."/>
            <person name="Fuchs U."/>
            <person name="Sandrock B."/>
            <person name="Meng S."/>
            <person name="Ho E.C."/>
            <person name="Cahill M.J."/>
            <person name="Boyce K.J."/>
            <person name="Klose J."/>
            <person name="Klosterman S.J."/>
            <person name="Deelstra H.J."/>
            <person name="Ortiz-Castellanos L."/>
            <person name="Li W."/>
            <person name="Sanchez-Alonso P."/>
            <person name="Schreier P.H."/>
            <person name="Hauser-Hahn I."/>
            <person name="Vaupel M."/>
            <person name="Koopmann E."/>
            <person name="Friedrich G."/>
            <person name="Voss H."/>
            <person name="Schluter T."/>
            <person name="Margolis J."/>
            <person name="Platt D."/>
            <person name="Swimmer C."/>
            <person name="Gnirke A."/>
            <person name="Chen F."/>
            <person name="Vysotskaia V."/>
            <person name="Mannhaupt G."/>
            <person name="Guldener U."/>
            <person name="Munsterkotter M."/>
            <person name="Haase D."/>
            <person name="Oesterheld M."/>
            <person name="Mewes H.W."/>
            <person name="Mauceli E.W."/>
            <person name="DeCaprio D."/>
            <person name="Wade C.M."/>
            <person name="Butler J."/>
            <person name="Young S."/>
            <person name="Jaffe D.B."/>
            <person name="Calvo S."/>
            <person name="Nusbaum C."/>
            <person name="Galagan J."/>
            <person name="Birren B.W."/>
        </authorList>
    </citation>
    <scope>NUCLEOTIDE SEQUENCE [LARGE SCALE GENOMIC DNA]</scope>
    <source>
        <strain evidence="4">DSM 14603 / FGSC 9021 / UM521</strain>
    </source>
</reference>
<feature type="region of interest" description="Disordered" evidence="1">
    <location>
        <begin position="1"/>
        <end position="38"/>
    </location>
</feature>
<dbReference type="RefSeq" id="XP_011392452.1">
    <property type="nucleotide sequence ID" value="XM_011394150.1"/>
</dbReference>
<name>A0A0D1DTU3_MYCMD</name>
<protein>
    <submittedName>
        <fullName evidence="3">Uncharacterized protein</fullName>
    </submittedName>
</protein>
<feature type="compositionally biased region" description="Low complexity" evidence="1">
    <location>
        <begin position="495"/>
        <end position="512"/>
    </location>
</feature>
<organism evidence="3 4">
    <name type="scientific">Mycosarcoma maydis</name>
    <name type="common">Corn smut fungus</name>
    <name type="synonym">Ustilago maydis</name>
    <dbReference type="NCBI Taxonomy" id="5270"/>
    <lineage>
        <taxon>Eukaryota</taxon>
        <taxon>Fungi</taxon>
        <taxon>Dikarya</taxon>
        <taxon>Basidiomycota</taxon>
        <taxon>Ustilaginomycotina</taxon>
        <taxon>Ustilaginomycetes</taxon>
        <taxon>Ustilaginales</taxon>
        <taxon>Ustilaginaceae</taxon>
        <taxon>Mycosarcoma</taxon>
    </lineage>
</organism>
<keyword evidence="4" id="KW-1185">Reference proteome</keyword>
<feature type="compositionally biased region" description="Polar residues" evidence="1">
    <location>
        <begin position="408"/>
        <end position="437"/>
    </location>
</feature>
<keyword evidence="2" id="KW-0812">Transmembrane</keyword>
<evidence type="ECO:0000256" key="1">
    <source>
        <dbReference type="SAM" id="MobiDB-lite"/>
    </source>
</evidence>
<feature type="compositionally biased region" description="Polar residues" evidence="1">
    <location>
        <begin position="516"/>
        <end position="533"/>
    </location>
</feature>
<sequence>MSASYDLPDTSSYGSSSSTPWASATSQPSSDNVVQSSASSYTDAANTMSNVPITPDVVANPWNTSLLWSSGIIDNRDPRSSFWPASNWRNTSVPDNVNTSPIDYYYTSLTAGDSVNFYFTGHGLSVLDYRGPFRGKYNVTIDNTTSVIIDAYSHIDELADSSGTQLPPAIWTSDTFDEGTHYVVMSNLNNFTDMNFWGVVINPNNYRPGKSFMPATSNTKVIIIASTLTAVVMIGLFLLIGSLLYYYKLVRPRRLLQAQIDNERKDVLLPPRSSSSNFETSGSRRSSRLRLDVNFLASQGDLGRVPSRVTATTTESQYWVRSQTELPQGTDMRQSSRAPAIFQEIRLDSSQVSATSSPTDLSPVSEINLGSTIYSTENGQPFSPLSATTPAHVTAQAQPHHPAPWNAESVTNSRSGTNQPPSHQRSGSMNLYSSSNGPAALPAGASTSYLHHSRNGSLPYANPFQDPTAPAANRLARTGSRRPLPMPPTATSPVSTMAHPSPSATSPTSSAADPNHSGTTETTPQASVSVDRSASQRYRIEQDACSFHLSEDGMFDDHTGETLLPPPYAPRDMGRHFV</sequence>
<feature type="compositionally biased region" description="Low complexity" evidence="1">
    <location>
        <begin position="11"/>
        <end position="38"/>
    </location>
</feature>
<evidence type="ECO:0000313" key="4">
    <source>
        <dbReference type="Proteomes" id="UP000000561"/>
    </source>
</evidence>
<feature type="transmembrane region" description="Helical" evidence="2">
    <location>
        <begin position="221"/>
        <end position="247"/>
    </location>
</feature>
<keyword evidence="2" id="KW-1133">Transmembrane helix</keyword>
<dbReference type="VEuPathDB" id="FungiDB:UMAG_06097"/>
<evidence type="ECO:0000313" key="3">
    <source>
        <dbReference type="EMBL" id="KIS66005.1"/>
    </source>
</evidence>
<dbReference type="eggNOG" id="ENOG502RCE2">
    <property type="taxonomic scope" value="Eukaryota"/>
</dbReference>
<dbReference type="InParanoid" id="A0A0D1DTU3"/>
<gene>
    <name evidence="3" type="ORF">UMAG_06097</name>
</gene>
<feature type="region of interest" description="Disordered" evidence="1">
    <location>
        <begin position="380"/>
        <end position="450"/>
    </location>
</feature>
<dbReference type="AlphaFoldDB" id="A0A0D1DTU3"/>
<proteinExistence type="predicted"/>
<dbReference type="OMA" id="PYAPRDM"/>
<dbReference type="Gene3D" id="2.60.120.260">
    <property type="entry name" value="Galactose-binding domain-like"/>
    <property type="match status" value="1"/>
</dbReference>
<feature type="compositionally biased region" description="Polar residues" evidence="1">
    <location>
        <begin position="380"/>
        <end position="397"/>
    </location>
</feature>
<dbReference type="OrthoDB" id="2576334at2759"/>